<dbReference type="Proteomes" id="UP001485043">
    <property type="component" value="Unassembled WGS sequence"/>
</dbReference>
<keyword evidence="4 11" id="KW-1133">Transmembrane helix</keyword>
<dbReference type="EMBL" id="JALJOV010001327">
    <property type="protein sequence ID" value="KAK9849665.1"/>
    <property type="molecule type" value="Genomic_DNA"/>
</dbReference>
<dbReference type="CDD" id="cd00018">
    <property type="entry name" value="AP2"/>
    <property type="match status" value="1"/>
</dbReference>
<dbReference type="InterPro" id="IPR005821">
    <property type="entry name" value="Ion_trans_dom"/>
</dbReference>
<evidence type="ECO:0000256" key="3">
    <source>
        <dbReference type="ARBA" id="ARBA00022692"/>
    </source>
</evidence>
<dbReference type="GO" id="GO:0005248">
    <property type="term" value="F:voltage-gated sodium channel activity"/>
    <property type="evidence" value="ECO:0007669"/>
    <property type="project" value="TreeGrafter"/>
</dbReference>
<feature type="transmembrane region" description="Helical" evidence="11">
    <location>
        <begin position="652"/>
        <end position="673"/>
    </location>
</feature>
<dbReference type="Gene3D" id="1.20.120.350">
    <property type="entry name" value="Voltage-gated potassium channels. Chain C"/>
    <property type="match status" value="2"/>
</dbReference>
<evidence type="ECO:0000256" key="6">
    <source>
        <dbReference type="ARBA" id="ARBA00023125"/>
    </source>
</evidence>
<keyword evidence="8" id="KW-0804">Transcription</keyword>
<evidence type="ECO:0000256" key="1">
    <source>
        <dbReference type="ARBA" id="ARBA00004123"/>
    </source>
</evidence>
<dbReference type="InterPro" id="IPR043203">
    <property type="entry name" value="VGCC_Ca_Na"/>
</dbReference>
<dbReference type="Pfam" id="PF00520">
    <property type="entry name" value="Ion_trans"/>
    <property type="match status" value="3"/>
</dbReference>
<keyword evidence="5" id="KW-0805">Transcription regulation</keyword>
<feature type="region of interest" description="Disordered" evidence="10">
    <location>
        <begin position="888"/>
        <end position="909"/>
    </location>
</feature>
<dbReference type="GO" id="GO:0001518">
    <property type="term" value="C:voltage-gated sodium channel complex"/>
    <property type="evidence" value="ECO:0007669"/>
    <property type="project" value="TreeGrafter"/>
</dbReference>
<dbReference type="Pfam" id="PF00847">
    <property type="entry name" value="AP2"/>
    <property type="match status" value="1"/>
</dbReference>
<dbReference type="PANTHER" id="PTHR10037">
    <property type="entry name" value="VOLTAGE-GATED CATION CHANNEL CALCIUM AND SODIUM"/>
    <property type="match status" value="1"/>
</dbReference>
<gene>
    <name evidence="13" type="ORF">WJX84_010185</name>
</gene>
<feature type="transmembrane region" description="Helical" evidence="11">
    <location>
        <begin position="830"/>
        <end position="852"/>
    </location>
</feature>
<dbReference type="GO" id="GO:0003677">
    <property type="term" value="F:DNA binding"/>
    <property type="evidence" value="ECO:0007669"/>
    <property type="project" value="UniProtKB-KW"/>
</dbReference>
<dbReference type="InterPro" id="IPR016177">
    <property type="entry name" value="DNA-bd_dom_sf"/>
</dbReference>
<dbReference type="AlphaFoldDB" id="A0AAW1SPR0"/>
<evidence type="ECO:0000256" key="8">
    <source>
        <dbReference type="ARBA" id="ARBA00023163"/>
    </source>
</evidence>
<evidence type="ECO:0000256" key="9">
    <source>
        <dbReference type="ARBA" id="ARBA00023242"/>
    </source>
</evidence>
<reference evidence="13 14" key="1">
    <citation type="journal article" date="2024" name="Nat. Commun.">
        <title>Phylogenomics reveals the evolutionary origins of lichenization in chlorophyte algae.</title>
        <authorList>
            <person name="Puginier C."/>
            <person name="Libourel C."/>
            <person name="Otte J."/>
            <person name="Skaloud P."/>
            <person name="Haon M."/>
            <person name="Grisel S."/>
            <person name="Petersen M."/>
            <person name="Berrin J.G."/>
            <person name="Delaux P.M."/>
            <person name="Dal Grande F."/>
            <person name="Keller J."/>
        </authorList>
    </citation>
    <scope>NUCLEOTIDE SEQUENCE [LARGE SCALE GENOMIC DNA]</scope>
    <source>
        <strain evidence="13 14">SAG 2523</strain>
    </source>
</reference>
<feature type="domain" description="AP2/ERF" evidence="12">
    <location>
        <begin position="94"/>
        <end position="152"/>
    </location>
</feature>
<protein>
    <recommendedName>
        <fullName evidence="12">AP2/ERF domain-containing protein</fullName>
    </recommendedName>
</protein>
<evidence type="ECO:0000313" key="13">
    <source>
        <dbReference type="EMBL" id="KAK9849665.1"/>
    </source>
</evidence>
<keyword evidence="14" id="KW-1185">Reference proteome</keyword>
<dbReference type="PROSITE" id="PS51032">
    <property type="entry name" value="AP2_ERF"/>
    <property type="match status" value="3"/>
</dbReference>
<evidence type="ECO:0000256" key="11">
    <source>
        <dbReference type="SAM" id="Phobius"/>
    </source>
</evidence>
<keyword evidence="9" id="KW-0539">Nucleus</keyword>
<feature type="transmembrane region" description="Helical" evidence="11">
    <location>
        <begin position="542"/>
        <end position="567"/>
    </location>
</feature>
<feature type="non-terminal residue" evidence="13">
    <location>
        <position position="1"/>
    </location>
</feature>
<dbReference type="SMART" id="SM00380">
    <property type="entry name" value="AP2"/>
    <property type="match status" value="3"/>
</dbReference>
<evidence type="ECO:0000313" key="14">
    <source>
        <dbReference type="Proteomes" id="UP001485043"/>
    </source>
</evidence>
<dbReference type="GO" id="GO:0003700">
    <property type="term" value="F:DNA-binding transcription factor activity"/>
    <property type="evidence" value="ECO:0007669"/>
    <property type="project" value="InterPro"/>
</dbReference>
<dbReference type="InterPro" id="IPR027359">
    <property type="entry name" value="Volt_channel_dom_sf"/>
</dbReference>
<dbReference type="SUPFAM" id="SSF54171">
    <property type="entry name" value="DNA-binding domain"/>
    <property type="match status" value="3"/>
</dbReference>
<dbReference type="InterPro" id="IPR036955">
    <property type="entry name" value="AP2/ERF_dom_sf"/>
</dbReference>
<dbReference type="PRINTS" id="PR00367">
    <property type="entry name" value="ETHRSPELEMNT"/>
</dbReference>
<dbReference type="Gene3D" id="3.30.730.10">
    <property type="entry name" value="AP2/ERF domain"/>
    <property type="match status" value="3"/>
</dbReference>
<evidence type="ECO:0000256" key="2">
    <source>
        <dbReference type="ARBA" id="ARBA00004141"/>
    </source>
</evidence>
<name>A0AAW1SPR0_9CHLO</name>
<dbReference type="Gene3D" id="1.10.287.70">
    <property type="match status" value="2"/>
</dbReference>
<evidence type="ECO:0000256" key="7">
    <source>
        <dbReference type="ARBA" id="ARBA00023136"/>
    </source>
</evidence>
<feature type="domain" description="AP2/ERF" evidence="12">
    <location>
        <begin position="191"/>
        <end position="251"/>
    </location>
</feature>
<dbReference type="SUPFAM" id="SSF81324">
    <property type="entry name" value="Voltage-gated potassium channels"/>
    <property type="match status" value="2"/>
</dbReference>
<proteinExistence type="predicted"/>
<organism evidence="13 14">
    <name type="scientific">Apatococcus fuscideae</name>
    <dbReference type="NCBI Taxonomy" id="2026836"/>
    <lineage>
        <taxon>Eukaryota</taxon>
        <taxon>Viridiplantae</taxon>
        <taxon>Chlorophyta</taxon>
        <taxon>core chlorophytes</taxon>
        <taxon>Trebouxiophyceae</taxon>
        <taxon>Chlorellales</taxon>
        <taxon>Chlorellaceae</taxon>
        <taxon>Apatococcus</taxon>
    </lineage>
</organism>
<accession>A0AAW1SPR0</accession>
<feature type="domain" description="AP2/ERF" evidence="12">
    <location>
        <begin position="1"/>
        <end position="56"/>
    </location>
</feature>
<keyword evidence="6" id="KW-0238">DNA-binding</keyword>
<keyword evidence="7 11" id="KW-0472">Membrane</keyword>
<evidence type="ECO:0000256" key="5">
    <source>
        <dbReference type="ARBA" id="ARBA00023015"/>
    </source>
</evidence>
<dbReference type="InterPro" id="IPR001471">
    <property type="entry name" value="AP2/ERF_dom"/>
</dbReference>
<evidence type="ECO:0000259" key="12">
    <source>
        <dbReference type="PROSITE" id="PS51032"/>
    </source>
</evidence>
<evidence type="ECO:0000256" key="4">
    <source>
        <dbReference type="ARBA" id="ARBA00022989"/>
    </source>
</evidence>
<dbReference type="PANTHER" id="PTHR10037:SF62">
    <property type="entry name" value="SODIUM CHANNEL PROTEIN 60E"/>
    <property type="match status" value="1"/>
</dbReference>
<comment type="caution">
    <text evidence="13">The sequence shown here is derived from an EMBL/GenBank/DDBJ whole genome shotgun (WGS) entry which is preliminary data.</text>
</comment>
<keyword evidence="3 11" id="KW-0812">Transmembrane</keyword>
<evidence type="ECO:0000256" key="10">
    <source>
        <dbReference type="SAM" id="MobiDB-lite"/>
    </source>
</evidence>
<feature type="transmembrane region" description="Helical" evidence="11">
    <location>
        <begin position="679"/>
        <end position="696"/>
    </location>
</feature>
<comment type="subcellular location">
    <subcellularLocation>
        <location evidence="2">Membrane</location>
        <topology evidence="2">Multi-pass membrane protein</topology>
    </subcellularLocation>
    <subcellularLocation>
        <location evidence="1">Nucleus</location>
    </subcellularLocation>
</comment>
<dbReference type="GO" id="GO:0005634">
    <property type="term" value="C:nucleus"/>
    <property type="evidence" value="ECO:0007669"/>
    <property type="project" value="UniProtKB-SubCell"/>
</dbReference>
<sequence>YKGVLKGRGPDRWEAQIRAWGKAVHLGTYPDQDEAARAYDKATICLGRPDDMLNFKLEDYTSEMHKLQTTNFDRLSKELVSSARAMRKSSMSCTYKGVTKRAQMRWQAQIQDAKAGSKNISLGHYASPEAAGRAYDMAAICLRGEKAMLNFSVDDYTDQFEELQATPFLELVSTLAANAVAHSREVRLTSRFKGVWLDKARQLWRTQLADRDLNVGPIYVGQYANEEDAAKAYDRAAIAFRGKANANTNYPIEYYAEELQWLETTSFNQVNANDYSFYIFGSRTYLRRSLHGVVFNVWFDRLMLFLILASCGFMAAQDPLCQSDQCCRLSMRCQVVRWADLIFAGIFSLEILVQSIARNALLGPGAYLKSWWSWVDVLATLGGWTQLLPGDTTDVSGLRVLRALRPLRDLSSLPGLMLLVKSLVESIPLLRDVMLLLLWMLAIFGIIGMQLFSGRLSGRCQDADGTTPDNLASPICDYSNHVIGSYQCPAPSTCVKGPSAPANGRLSFDNFGYAVLNVLQTMTLESWTDAQMFYFIDAVGNYAIAFFVVVVLVGGFFGLNLLVAVITAKFAQAQSSMANPVHGYKYPEHAPLYHLRVRISRLMHGENPLGSGSLAARQPWWRRWSDALSRHCIFQHLAVWRRWSRNVAGHRAFHYAVTLLIIINTIVMSMWYYGMSATYAQALQLANIALSALFAAEMLIKHMALGFYRYWRNGFNALDGAIVISSILEIILMASTQHSESSGLRAFRLIRIFRTIKLLRQFKGLHRLLSTVIKLFGGSPVYNPAQTQTWRKNFNSFWEAFYAVFEILAASNWHNMMWDGMNARGPAACLYFVVWVFVGYYVLLNLLLAILITNFQLDDEAPQDPELWKEAPGDKMDIEAANTNKVIPDEKPKSVLPLPPPSRSPRGSK</sequence>